<dbReference type="GO" id="GO:0045121">
    <property type="term" value="C:membrane raft"/>
    <property type="evidence" value="ECO:0007669"/>
    <property type="project" value="TreeGrafter"/>
</dbReference>
<keyword evidence="1" id="KW-0472">Membrane</keyword>
<dbReference type="RefSeq" id="XP_032971970.1">
    <property type="nucleotide sequence ID" value="XM_033116079.1"/>
</dbReference>
<dbReference type="PANTHER" id="PTHR35680">
    <property type="entry name" value="NFAT ACTIVATION MOLECULE 1"/>
    <property type="match status" value="1"/>
</dbReference>
<keyword evidence="1" id="KW-0812">Transmembrane</keyword>
<dbReference type="Ensembl" id="ENSRFET00010023958.1">
    <property type="protein sequence ID" value="ENSRFEP00010022017.1"/>
    <property type="gene ID" value="ENSRFEG00010014764.1"/>
</dbReference>
<dbReference type="InterPro" id="IPR057883">
    <property type="entry name" value="Ig_NFAM1"/>
</dbReference>
<keyword evidence="2" id="KW-0732">Signal</keyword>
<reference evidence="4" key="5">
    <citation type="submission" date="2025-09" db="UniProtKB">
        <authorList>
            <consortium name="Ensembl"/>
        </authorList>
    </citation>
    <scope>IDENTIFICATION</scope>
</reference>
<dbReference type="InterPro" id="IPR033549">
    <property type="entry name" value="NFAM1"/>
</dbReference>
<reference evidence="4 5" key="2">
    <citation type="journal article" date="2018" name="Annu Rev Anim Biosci">
        <title>Bat Biology, Genomes, and the Bat1K Project: To Generate Chromosome-Level Genomes for All Living Bat Species.</title>
        <authorList>
            <person name="Teeling E.C."/>
            <person name="Vernes S.C."/>
            <person name="Davalos L.M."/>
            <person name="Ray D.A."/>
            <person name="Gilbert M.T.P."/>
            <person name="Myers E."/>
        </authorList>
    </citation>
    <scope>NUCLEOTIDE SEQUENCE</scope>
</reference>
<dbReference type="GO" id="GO:0033173">
    <property type="term" value="P:calcineurin-NFAT signaling cascade"/>
    <property type="evidence" value="ECO:0007669"/>
    <property type="project" value="Ensembl"/>
</dbReference>
<dbReference type="GO" id="GO:0045577">
    <property type="term" value="P:regulation of B cell differentiation"/>
    <property type="evidence" value="ECO:0007669"/>
    <property type="project" value="InterPro"/>
</dbReference>
<accession>A0A671F8M0</accession>
<dbReference type="GO" id="GO:0050861">
    <property type="term" value="P:positive regulation of B cell receptor signaling pathway"/>
    <property type="evidence" value="ECO:0007669"/>
    <property type="project" value="InterPro"/>
</dbReference>
<keyword evidence="5" id="KW-1185">Reference proteome</keyword>
<dbReference type="InParanoid" id="A0A671F8M0"/>
<feature type="domain" description="NFAM1 Ig-like" evidence="3">
    <location>
        <begin position="36"/>
        <end position="144"/>
    </location>
</feature>
<evidence type="ECO:0000259" key="3">
    <source>
        <dbReference type="Pfam" id="PF25830"/>
    </source>
</evidence>
<feature type="signal peptide" evidence="2">
    <location>
        <begin position="1"/>
        <end position="36"/>
    </location>
</feature>
<dbReference type="PANTHER" id="PTHR35680:SF1">
    <property type="entry name" value="NFAT ACTIVATION MOLECULE 1"/>
    <property type="match status" value="1"/>
</dbReference>
<keyword evidence="1" id="KW-1133">Transmembrane helix</keyword>
<dbReference type="GeneTree" id="ENSGT00390000000787"/>
<dbReference type="AlphaFoldDB" id="A0A671F8M0"/>
<evidence type="ECO:0000256" key="1">
    <source>
        <dbReference type="SAM" id="Phobius"/>
    </source>
</evidence>
<name>A0A671F8M0_RHIFE</name>
<dbReference type="GeneID" id="117027984"/>
<dbReference type="Pfam" id="PF25830">
    <property type="entry name" value="Ig_NFAM1"/>
    <property type="match status" value="1"/>
</dbReference>
<feature type="chain" id="PRO_5025677684" evidence="2">
    <location>
        <begin position="37"/>
        <end position="261"/>
    </location>
</feature>
<reference evidence="4" key="4">
    <citation type="submission" date="2025-08" db="UniProtKB">
        <authorList>
            <consortium name="Ensembl"/>
        </authorList>
    </citation>
    <scope>IDENTIFICATION</scope>
</reference>
<dbReference type="KEGG" id="rfq:117027984"/>
<dbReference type="Proteomes" id="UP000472240">
    <property type="component" value="Chromosome 10"/>
</dbReference>
<evidence type="ECO:0000256" key="2">
    <source>
        <dbReference type="SAM" id="SignalP"/>
    </source>
</evidence>
<dbReference type="GO" id="GO:0050853">
    <property type="term" value="P:B cell receptor signaling pathway"/>
    <property type="evidence" value="ECO:0007669"/>
    <property type="project" value="TreeGrafter"/>
</dbReference>
<dbReference type="CTD" id="150372"/>
<evidence type="ECO:0000313" key="4">
    <source>
        <dbReference type="Ensembl" id="ENSRFEP00010022017.1"/>
    </source>
</evidence>
<dbReference type="FunCoup" id="A0A671F8M0">
    <property type="interactions" value="325"/>
</dbReference>
<dbReference type="GO" id="GO:0004888">
    <property type="term" value="F:transmembrane signaling receptor activity"/>
    <property type="evidence" value="ECO:0007669"/>
    <property type="project" value="Ensembl"/>
</dbReference>
<evidence type="ECO:0000313" key="5">
    <source>
        <dbReference type="Proteomes" id="UP000472240"/>
    </source>
</evidence>
<reference evidence="5" key="3">
    <citation type="submission" date="2018-12" db="EMBL/GenBank/DDBJ databases">
        <title>G10K-VGP greater horseshoe bat female genome, primary haplotype.</title>
        <authorList>
            <person name="Teeling E."/>
            <person name="Myers G."/>
            <person name="Vernes S."/>
            <person name="Pippel M."/>
            <person name="Winkler S."/>
            <person name="Fedrigo O."/>
            <person name="Rhie A."/>
            <person name="Koren S."/>
            <person name="Phillippy A."/>
            <person name="Lewin H."/>
            <person name="Damas J."/>
            <person name="Howe K."/>
            <person name="Mountcastle J."/>
            <person name="Jarvis E.D."/>
        </authorList>
    </citation>
    <scope>NUCLEOTIDE SEQUENCE [LARGE SCALE GENOMIC DNA]</scope>
</reference>
<organism evidence="4 5">
    <name type="scientific">Rhinolophus ferrumequinum</name>
    <name type="common">Greater horseshoe bat</name>
    <dbReference type="NCBI Taxonomy" id="59479"/>
    <lineage>
        <taxon>Eukaryota</taxon>
        <taxon>Metazoa</taxon>
        <taxon>Chordata</taxon>
        <taxon>Craniata</taxon>
        <taxon>Vertebrata</taxon>
        <taxon>Euteleostomi</taxon>
        <taxon>Mammalia</taxon>
        <taxon>Eutheria</taxon>
        <taxon>Laurasiatheria</taxon>
        <taxon>Chiroptera</taxon>
        <taxon>Yinpterochiroptera</taxon>
        <taxon>Rhinolophoidea</taxon>
        <taxon>Rhinolophidae</taxon>
        <taxon>Rhinolophinae</taxon>
        <taxon>Rhinolophus</taxon>
    </lineage>
</organism>
<dbReference type="OMA" id="FKDDGEF"/>
<dbReference type="OrthoDB" id="9898104at2759"/>
<sequence>MESRPPQRWAPPPGPLTAPWLLGLLLSPWTVQLAGGQSVIQLGSPIMVSLANKTISFSCNITYPCTPEFQTFTFSFFHVDLQDQQSSEKQIPCQPRVGTENQTCTTKCSVTPKLPSSSATGTYYCSVRWPNSERKGSGTFILVRDTGYREPPRSPKKLLFLCFIGLLSVLSILATALVLWKKKQMQTPWKQPARKCPALSTASPEQPPAESFYTALQRQDTEVYACMQNEDNSPPFSWNLSQEKPHMFENDSDGNLVYENL</sequence>
<proteinExistence type="predicted"/>
<feature type="transmembrane region" description="Helical" evidence="1">
    <location>
        <begin position="158"/>
        <end position="180"/>
    </location>
</feature>
<protein>
    <submittedName>
        <fullName evidence="4">NFAT activating protein with ITAM motif 1</fullName>
    </submittedName>
</protein>
<gene>
    <name evidence="4" type="primary">NFAM1</name>
</gene>
<reference evidence="4 5" key="1">
    <citation type="journal article" date="2015" name="Annu Rev Anim Biosci">
        <title>The Genome 10K Project: a way forward.</title>
        <authorList>
            <person name="Koepfli K.P."/>
            <person name="Paten B."/>
            <person name="O'Brien S.J."/>
            <person name="Koepfli K.P."/>
            <person name="Paten B."/>
            <person name="Antunes A."/>
            <person name="Belov K."/>
            <person name="Bustamante C."/>
            <person name="Castoe T.A."/>
            <person name="Clawson H."/>
            <person name="Crawford A.J."/>
            <person name="Diekhans M."/>
            <person name="Distel D."/>
            <person name="Durbin R."/>
            <person name="Earl D."/>
            <person name="Fujita M.K."/>
            <person name="Gamble T."/>
            <person name="Georges A."/>
            <person name="Gemmell N."/>
            <person name="Gilbert M.T."/>
            <person name="Graves J.M."/>
            <person name="Green R.E."/>
            <person name="Hickey G."/>
            <person name="Jarvis E.D."/>
            <person name="Johnson W."/>
            <person name="Komissarov A."/>
            <person name="Korf I."/>
            <person name="Kuhn R."/>
            <person name="Larkin D.M."/>
            <person name="Lewin H."/>
            <person name="Lopez J.V."/>
            <person name="Ma J."/>
            <person name="Marques-Bonet T."/>
            <person name="Miller W."/>
            <person name="Murphy R."/>
            <person name="Pevzner P."/>
            <person name="Shapiro B."/>
            <person name="Steiner C."/>
            <person name="Tamazian G."/>
            <person name="Venkatesh B."/>
            <person name="Wang J."/>
            <person name="Wayne R."/>
            <person name="Wiley E."/>
            <person name="Yang H."/>
            <person name="Zhang G."/>
            <person name="Haussler D."/>
            <person name="Ryder O."/>
            <person name="O'Brien S.J."/>
        </authorList>
    </citation>
    <scope>NUCLEOTIDE SEQUENCE</scope>
</reference>
<dbReference type="GO" id="GO:0001819">
    <property type="term" value="P:positive regulation of cytokine production"/>
    <property type="evidence" value="ECO:0007669"/>
    <property type="project" value="InterPro"/>
</dbReference>